<keyword evidence="1" id="KW-0472">Membrane</keyword>
<keyword evidence="1" id="KW-1133">Transmembrane helix</keyword>
<dbReference type="KEGG" id="mpi:Mpet_1646"/>
<name>E1RH95_METP4</name>
<evidence type="ECO:0000313" key="3">
    <source>
        <dbReference type="Proteomes" id="UP000006565"/>
    </source>
</evidence>
<evidence type="ECO:0000256" key="1">
    <source>
        <dbReference type="SAM" id="Phobius"/>
    </source>
</evidence>
<dbReference type="Proteomes" id="UP000006565">
    <property type="component" value="Chromosome"/>
</dbReference>
<dbReference type="STRING" id="679926.Mpet_1646"/>
<proteinExistence type="predicted"/>
<sequence length="305" mass="35265" precursor="true">MEIGISTWANIGVALATVILALCTAVMAFFTYKSVKASTKQTELSIKMIEKPRILEQINNLNILEDELNREIIKIEKQDLNWSKKSEKSNSDFSPLMFPISERKPFSLDIHNIFVEPDKKDNRNYSHFIDNINNNLKERRRLYLSIDGELYCIEKKILSNNFHKMIDNIFSELPQYSFNINNDFENKDSFLGDNHGGYVLSNPELCDVILGMIIVLTIDPFRTAQEISVYEGYSKLIEELYPNIINILKNQAIPDVDRRINEISGDLNELDAIDKIILKDIKELKDLYAKKYILTNGELNPFCLK</sequence>
<dbReference type="HOGENOM" id="CLU_910940_0_0_2"/>
<dbReference type="RefSeq" id="WP_013329576.1">
    <property type="nucleotide sequence ID" value="NC_014507.1"/>
</dbReference>
<dbReference type="AlphaFoldDB" id="E1RH95"/>
<keyword evidence="1" id="KW-0812">Transmembrane</keyword>
<keyword evidence="3" id="KW-1185">Reference proteome</keyword>
<organism evidence="2 3">
    <name type="scientific">Methanolacinia petrolearia (strain DSM 11571 / OCM 486 / SEBR 4847)</name>
    <name type="common">Methanoplanus petrolearius</name>
    <dbReference type="NCBI Taxonomy" id="679926"/>
    <lineage>
        <taxon>Archaea</taxon>
        <taxon>Methanobacteriati</taxon>
        <taxon>Methanobacteriota</taxon>
        <taxon>Stenosarchaea group</taxon>
        <taxon>Methanomicrobia</taxon>
        <taxon>Methanomicrobiales</taxon>
        <taxon>Methanomicrobiaceae</taxon>
        <taxon>Methanolacinia</taxon>
    </lineage>
</organism>
<dbReference type="EMBL" id="CP002117">
    <property type="protein sequence ID" value="ADN36399.1"/>
    <property type="molecule type" value="Genomic_DNA"/>
</dbReference>
<reference evidence="2 3" key="1">
    <citation type="journal article" date="2010" name="Stand. Genomic Sci.">
        <title>Complete genome sequence of Methanoplanus petrolearius type strain (SEBR 4847).</title>
        <authorList>
            <person name="Brambilla E."/>
            <person name="Djao O.D."/>
            <person name="Daligault H."/>
            <person name="Lapidus A."/>
            <person name="Lucas S."/>
            <person name="Hammon N."/>
            <person name="Nolan M."/>
            <person name="Tice H."/>
            <person name="Cheng J.F."/>
            <person name="Han C."/>
            <person name="Tapia R."/>
            <person name="Goodwin L."/>
            <person name="Pitluck S."/>
            <person name="Liolios K."/>
            <person name="Ivanova N."/>
            <person name="Mavromatis K."/>
            <person name="Mikhailova N."/>
            <person name="Pati A."/>
            <person name="Chen A."/>
            <person name="Palaniappan K."/>
            <person name="Land M."/>
            <person name="Hauser L."/>
            <person name="Chang Y.J."/>
            <person name="Jeffries C.D."/>
            <person name="Rohde M."/>
            <person name="Spring S."/>
            <person name="Sikorski J."/>
            <person name="Goker M."/>
            <person name="Woyke T."/>
            <person name="Bristow J."/>
            <person name="Eisen J.A."/>
            <person name="Markowitz V."/>
            <person name="Hugenholtz P."/>
            <person name="Kyrpides N.C."/>
            <person name="Klenk H.P."/>
        </authorList>
    </citation>
    <scope>NUCLEOTIDE SEQUENCE [LARGE SCALE GENOMIC DNA]</scope>
    <source>
        <strain evidence="3">DSM 11571 / OCM 486 / SEBR 4847</strain>
    </source>
</reference>
<evidence type="ECO:0000313" key="2">
    <source>
        <dbReference type="EMBL" id="ADN36399.1"/>
    </source>
</evidence>
<accession>E1RH95</accession>
<protein>
    <submittedName>
        <fullName evidence="2">Uncharacterized protein</fullName>
    </submittedName>
</protein>
<dbReference type="GeneID" id="9744118"/>
<gene>
    <name evidence="2" type="ordered locus">Mpet_1646</name>
</gene>
<feature type="transmembrane region" description="Helical" evidence="1">
    <location>
        <begin position="12"/>
        <end position="32"/>
    </location>
</feature>